<feature type="transmembrane region" description="Helical" evidence="5">
    <location>
        <begin position="267"/>
        <end position="288"/>
    </location>
</feature>
<evidence type="ECO:0000259" key="6">
    <source>
        <dbReference type="Pfam" id="PF13515"/>
    </source>
</evidence>
<accession>A0A1X0WBL1</accession>
<name>A0A1X0WBL1_9GAMM</name>
<evidence type="ECO:0000256" key="3">
    <source>
        <dbReference type="ARBA" id="ARBA00022989"/>
    </source>
</evidence>
<evidence type="ECO:0000256" key="1">
    <source>
        <dbReference type="ARBA" id="ARBA00004141"/>
    </source>
</evidence>
<feature type="transmembrane region" description="Helical" evidence="5">
    <location>
        <begin position="120"/>
        <end position="144"/>
    </location>
</feature>
<feature type="transmembrane region" description="Helical" evidence="5">
    <location>
        <begin position="300"/>
        <end position="322"/>
    </location>
</feature>
<evidence type="ECO:0000256" key="4">
    <source>
        <dbReference type="ARBA" id="ARBA00023136"/>
    </source>
</evidence>
<dbReference type="STRING" id="1646377.BS640_17705"/>
<feature type="transmembrane region" description="Helical" evidence="5">
    <location>
        <begin position="68"/>
        <end position="84"/>
    </location>
</feature>
<sequence>MPAIIIIIAVGFYLNKQAPAMLIASGALSLAFGANKTWRDSSFVVLFTTALGLMAASFLGSLAGNFPLLYLAGALLATGLYIVILDINANLGWIFLQSAIAFMVSGFFPGKLEAATTRATLLGCGCILQIFSLGLFFSGLRFNFREVTSLRKIKFYEGVKQLNQQYIHLRWSIFFGVIAMCLTITLDHHFNIQHSYWAEMTLLICLRSDYHESLLRVPARIIGTLVGVLAAGTLSTYLHDDLLIILAFFLSAGIAIFMSYSLTSKTYAFFAFFITMMIIFMLSGIGLVQGNIGVQRLEATTLGGIFALLTVFMTRLVTYIHIKKPEPSV</sequence>
<reference evidence="7 8" key="1">
    <citation type="journal article" date="2017" name="Int. J. Syst. Evol. Microbiol.">
        <title>Rouxiella badensis sp. nov. and Rouxiella silvae sp. nov. isolated from peat bog soil in Germany and emendation of the genus description.</title>
        <authorList>
            <person name="Le Fleche-Mateos A."/>
            <person name="Kugler J.H."/>
            <person name="Hansen S.H."/>
            <person name="Syldatk C."/>
            <person name="Hausmann R."/>
            <person name="Lomprez F."/>
            <person name="Vandenbogaert M."/>
            <person name="Manuguerra J.C."/>
            <person name="Grimont P.A."/>
        </authorList>
    </citation>
    <scope>NUCLEOTIDE SEQUENCE [LARGE SCALE GENOMIC DNA]</scope>
    <source>
        <strain evidence="7 8">DSM 100043</strain>
    </source>
</reference>
<comment type="caution">
    <text evidence="7">The sequence shown here is derived from an EMBL/GenBank/DDBJ whole genome shotgun (WGS) entry which is preliminary data.</text>
</comment>
<keyword evidence="2 5" id="KW-0812">Transmembrane</keyword>
<dbReference type="AlphaFoldDB" id="A0A1X0WBL1"/>
<feature type="transmembrane region" description="Helical" evidence="5">
    <location>
        <begin position="242"/>
        <end position="261"/>
    </location>
</feature>
<evidence type="ECO:0000256" key="5">
    <source>
        <dbReference type="SAM" id="Phobius"/>
    </source>
</evidence>
<evidence type="ECO:0000256" key="2">
    <source>
        <dbReference type="ARBA" id="ARBA00022692"/>
    </source>
</evidence>
<feature type="transmembrane region" description="Helical" evidence="5">
    <location>
        <begin position="217"/>
        <end position="235"/>
    </location>
</feature>
<dbReference type="InterPro" id="IPR049453">
    <property type="entry name" value="Memb_transporter_dom"/>
</dbReference>
<dbReference type="Pfam" id="PF13515">
    <property type="entry name" value="FUSC_2"/>
    <property type="match status" value="1"/>
</dbReference>
<feature type="domain" description="Integral membrane bound transporter" evidence="6">
    <location>
        <begin position="186"/>
        <end position="309"/>
    </location>
</feature>
<dbReference type="EMBL" id="MRWE01000034">
    <property type="protein sequence ID" value="ORJ24141.1"/>
    <property type="molecule type" value="Genomic_DNA"/>
</dbReference>
<feature type="transmembrane region" description="Helical" evidence="5">
    <location>
        <begin position="91"/>
        <end position="108"/>
    </location>
</feature>
<keyword evidence="3 5" id="KW-1133">Transmembrane helix</keyword>
<feature type="transmembrane region" description="Helical" evidence="5">
    <location>
        <begin position="6"/>
        <end position="31"/>
    </location>
</feature>
<dbReference type="Proteomes" id="UP000192536">
    <property type="component" value="Unassembled WGS sequence"/>
</dbReference>
<evidence type="ECO:0000313" key="7">
    <source>
        <dbReference type="EMBL" id="ORJ24141.1"/>
    </source>
</evidence>
<dbReference type="GO" id="GO:0016020">
    <property type="term" value="C:membrane"/>
    <property type="evidence" value="ECO:0007669"/>
    <property type="project" value="UniProtKB-SubCell"/>
</dbReference>
<keyword evidence="8" id="KW-1185">Reference proteome</keyword>
<feature type="transmembrane region" description="Helical" evidence="5">
    <location>
        <begin position="43"/>
        <end position="62"/>
    </location>
</feature>
<gene>
    <name evidence="7" type="ORF">BS640_17705</name>
</gene>
<proteinExistence type="predicted"/>
<feature type="transmembrane region" description="Helical" evidence="5">
    <location>
        <begin position="165"/>
        <end position="186"/>
    </location>
</feature>
<keyword evidence="4 5" id="KW-0472">Membrane</keyword>
<evidence type="ECO:0000313" key="8">
    <source>
        <dbReference type="Proteomes" id="UP000192536"/>
    </source>
</evidence>
<organism evidence="7 8">
    <name type="scientific">Rouxiella badensis</name>
    <dbReference type="NCBI Taxonomy" id="1646377"/>
    <lineage>
        <taxon>Bacteria</taxon>
        <taxon>Pseudomonadati</taxon>
        <taxon>Pseudomonadota</taxon>
        <taxon>Gammaproteobacteria</taxon>
        <taxon>Enterobacterales</taxon>
        <taxon>Yersiniaceae</taxon>
        <taxon>Rouxiella</taxon>
    </lineage>
</organism>
<comment type="subcellular location">
    <subcellularLocation>
        <location evidence="1">Membrane</location>
        <topology evidence="1">Multi-pass membrane protein</topology>
    </subcellularLocation>
</comment>
<protein>
    <submittedName>
        <fullName evidence="7">FUSC family protein</fullName>
    </submittedName>
</protein>